<dbReference type="InterPro" id="IPR036595">
    <property type="entry name" value="A-macroglobulin_rcpt-bd_sf"/>
</dbReference>
<comment type="function">
    <text evidence="10">Binds covalently through a thioester bond to the pathogen surface resulting in pathogen clearance.</text>
</comment>
<dbReference type="InterPro" id="IPR041813">
    <property type="entry name" value="A2M_TED"/>
</dbReference>
<evidence type="ECO:0000256" key="3">
    <source>
        <dbReference type="ARBA" id="ARBA00022525"/>
    </source>
</evidence>
<feature type="compositionally biased region" description="Polar residues" evidence="13">
    <location>
        <begin position="1670"/>
        <end position="1690"/>
    </location>
</feature>
<keyword evidence="18" id="KW-1185">Reference proteome</keyword>
<dbReference type="OrthoDB" id="9998011at2759"/>
<feature type="region of interest" description="Disordered" evidence="13">
    <location>
        <begin position="1574"/>
        <end position="1627"/>
    </location>
</feature>
<dbReference type="EMBL" id="KQ434938">
    <property type="protein sequence ID" value="KZC12116.1"/>
    <property type="molecule type" value="Genomic_DNA"/>
</dbReference>
<evidence type="ECO:0000256" key="12">
    <source>
        <dbReference type="ARBA" id="ARBA00078071"/>
    </source>
</evidence>
<dbReference type="SMART" id="SM01359">
    <property type="entry name" value="A2M_N_2"/>
    <property type="match status" value="1"/>
</dbReference>
<evidence type="ECO:0000256" key="7">
    <source>
        <dbReference type="ARBA" id="ARBA00022900"/>
    </source>
</evidence>
<dbReference type="InterPro" id="IPR001599">
    <property type="entry name" value="Macroglobln_a2"/>
</dbReference>
<dbReference type="PANTHER" id="PTHR11412:SF171">
    <property type="entry name" value="PREGNANCY ZONE PROTEIN-LIKE PROTEIN"/>
    <property type="match status" value="1"/>
</dbReference>
<dbReference type="PROSITE" id="PS00477">
    <property type="entry name" value="ALPHA_2_MACROGLOBULIN"/>
    <property type="match status" value="1"/>
</dbReference>
<dbReference type="InterPro" id="IPR050473">
    <property type="entry name" value="A2M/Complement_sys"/>
</dbReference>
<feature type="domain" description="Alpha-macroglobulin receptor-binding" evidence="16">
    <location>
        <begin position="1438"/>
        <end position="1527"/>
    </location>
</feature>
<evidence type="ECO:0000259" key="15">
    <source>
        <dbReference type="SMART" id="SM01360"/>
    </source>
</evidence>
<dbReference type="InterPro" id="IPR014756">
    <property type="entry name" value="Ig_E-set"/>
</dbReference>
<evidence type="ECO:0000313" key="17">
    <source>
        <dbReference type="EMBL" id="KZC12116.1"/>
    </source>
</evidence>
<dbReference type="Pfam" id="PF07703">
    <property type="entry name" value="A2M_BRD"/>
    <property type="match status" value="1"/>
</dbReference>
<dbReference type="PANTHER" id="PTHR11412">
    <property type="entry name" value="MACROGLOBULIN / COMPLEMENT"/>
    <property type="match status" value="1"/>
</dbReference>
<dbReference type="SMART" id="SM01361">
    <property type="entry name" value="A2M_recep"/>
    <property type="match status" value="1"/>
</dbReference>
<dbReference type="Gene3D" id="2.60.40.1930">
    <property type="match status" value="2"/>
</dbReference>
<evidence type="ECO:0000256" key="13">
    <source>
        <dbReference type="SAM" id="MobiDB-lite"/>
    </source>
</evidence>
<dbReference type="GO" id="GO:0005615">
    <property type="term" value="C:extracellular space"/>
    <property type="evidence" value="ECO:0007669"/>
    <property type="project" value="InterPro"/>
</dbReference>
<evidence type="ECO:0000256" key="4">
    <source>
        <dbReference type="ARBA" id="ARBA00022690"/>
    </source>
</evidence>
<keyword evidence="6" id="KW-0391">Immunity</keyword>
<keyword evidence="5" id="KW-0732">Signal</keyword>
<feature type="compositionally biased region" description="Polar residues" evidence="13">
    <location>
        <begin position="1590"/>
        <end position="1609"/>
    </location>
</feature>
<dbReference type="CDD" id="cd02897">
    <property type="entry name" value="A2M_2"/>
    <property type="match status" value="1"/>
</dbReference>
<feature type="compositionally biased region" description="Polar residues" evidence="13">
    <location>
        <begin position="1789"/>
        <end position="1810"/>
    </location>
</feature>
<dbReference type="SMART" id="SM01360">
    <property type="entry name" value="A2M"/>
    <property type="match status" value="1"/>
</dbReference>
<dbReference type="SUPFAM" id="SSF48239">
    <property type="entry name" value="Terpenoid cyclases/Protein prenyltransferases"/>
    <property type="match status" value="1"/>
</dbReference>
<feature type="region of interest" description="Disordered" evidence="13">
    <location>
        <begin position="1776"/>
        <end position="1810"/>
    </location>
</feature>
<dbReference type="Gene3D" id="2.60.120.1540">
    <property type="match status" value="1"/>
</dbReference>
<dbReference type="GO" id="GO:0004867">
    <property type="term" value="F:serine-type endopeptidase inhibitor activity"/>
    <property type="evidence" value="ECO:0007669"/>
    <property type="project" value="UniProtKB-KW"/>
</dbReference>
<gene>
    <name evidence="17" type="ORF">WN55_03197</name>
</gene>
<organism evidence="17 18">
    <name type="scientific">Dufourea novaeangliae</name>
    <name type="common">Sweat bee</name>
    <dbReference type="NCBI Taxonomy" id="178035"/>
    <lineage>
        <taxon>Eukaryota</taxon>
        <taxon>Metazoa</taxon>
        <taxon>Ecdysozoa</taxon>
        <taxon>Arthropoda</taxon>
        <taxon>Hexapoda</taxon>
        <taxon>Insecta</taxon>
        <taxon>Pterygota</taxon>
        <taxon>Neoptera</taxon>
        <taxon>Endopterygota</taxon>
        <taxon>Hymenoptera</taxon>
        <taxon>Apocrita</taxon>
        <taxon>Aculeata</taxon>
        <taxon>Apoidea</taxon>
        <taxon>Anthophila</taxon>
        <taxon>Halictidae</taxon>
        <taxon>Rophitinae</taxon>
        <taxon>Dufourea</taxon>
    </lineage>
</organism>
<dbReference type="Pfam" id="PF17791">
    <property type="entry name" value="MG3"/>
    <property type="match status" value="1"/>
</dbReference>
<dbReference type="Pfam" id="PF07677">
    <property type="entry name" value="A2M_recep"/>
    <property type="match status" value="1"/>
</dbReference>
<dbReference type="Pfam" id="PF07678">
    <property type="entry name" value="TED_complement"/>
    <property type="match status" value="1"/>
</dbReference>
<keyword evidence="4" id="KW-0646">Protease inhibitor</keyword>
<comment type="subcellular location">
    <subcellularLocation>
        <location evidence="1">Secreted</location>
    </subcellularLocation>
</comment>
<keyword evidence="8" id="KW-1015">Disulfide bond</keyword>
<keyword evidence="3" id="KW-0964">Secreted</keyword>
<feature type="domain" description="Alpha-2-macroglobulin" evidence="15">
    <location>
        <begin position="822"/>
        <end position="912"/>
    </location>
</feature>
<dbReference type="SUPFAM" id="SSF81296">
    <property type="entry name" value="E set domains"/>
    <property type="match status" value="1"/>
</dbReference>
<dbReference type="Gene3D" id="1.50.10.20">
    <property type="match status" value="1"/>
</dbReference>
<feature type="compositionally biased region" description="Basic and acidic residues" evidence="13">
    <location>
        <begin position="1611"/>
        <end position="1627"/>
    </location>
</feature>
<name>A0A154PJS4_DUFNO</name>
<evidence type="ECO:0000259" key="16">
    <source>
        <dbReference type="SMART" id="SM01361"/>
    </source>
</evidence>
<evidence type="ECO:0000256" key="11">
    <source>
        <dbReference type="ARBA" id="ARBA00063781"/>
    </source>
</evidence>
<dbReference type="Gene3D" id="2.20.130.20">
    <property type="match status" value="1"/>
</dbReference>
<dbReference type="Gene3D" id="2.60.40.10">
    <property type="entry name" value="Immunoglobulins"/>
    <property type="match status" value="2"/>
</dbReference>
<evidence type="ECO:0000256" key="6">
    <source>
        <dbReference type="ARBA" id="ARBA00022859"/>
    </source>
</evidence>
<dbReference type="Gene3D" id="2.60.40.690">
    <property type="entry name" value="Alpha-macroglobulin, receptor-binding domain"/>
    <property type="match status" value="1"/>
</dbReference>
<feature type="non-terminal residue" evidence="17">
    <location>
        <position position="1"/>
    </location>
</feature>
<dbReference type="Pfam" id="PF01835">
    <property type="entry name" value="MG2"/>
    <property type="match status" value="1"/>
</dbReference>
<dbReference type="InterPro" id="IPR008930">
    <property type="entry name" value="Terpenoid_cyclase/PrenylTrfase"/>
</dbReference>
<keyword evidence="9" id="KW-0325">Glycoprotein</keyword>
<reference evidence="17 18" key="1">
    <citation type="submission" date="2015-07" db="EMBL/GenBank/DDBJ databases">
        <title>The genome of Dufourea novaeangliae.</title>
        <authorList>
            <person name="Pan H."/>
            <person name="Kapheim K."/>
        </authorList>
    </citation>
    <scope>NUCLEOTIDE SEQUENCE [LARGE SCALE GENOMIC DNA]</scope>
    <source>
        <strain evidence="17">0120121106</strain>
        <tissue evidence="17">Whole body</tissue>
    </source>
</reference>
<protein>
    <recommendedName>
        <fullName evidence="12">TEP1-F</fullName>
    </recommendedName>
</protein>
<evidence type="ECO:0000256" key="5">
    <source>
        <dbReference type="ARBA" id="ARBA00022729"/>
    </source>
</evidence>
<dbReference type="InterPro" id="IPR002890">
    <property type="entry name" value="MG2"/>
</dbReference>
<dbReference type="InterPro" id="IPR041555">
    <property type="entry name" value="MG3"/>
</dbReference>
<dbReference type="InterPro" id="IPR019742">
    <property type="entry name" value="MacrogloblnA2_CS"/>
</dbReference>
<dbReference type="STRING" id="178035.A0A154PJS4"/>
<evidence type="ECO:0000256" key="10">
    <source>
        <dbReference type="ARBA" id="ARBA00057615"/>
    </source>
</evidence>
<evidence type="ECO:0000256" key="8">
    <source>
        <dbReference type="ARBA" id="ARBA00023157"/>
    </source>
</evidence>
<evidence type="ECO:0000313" key="18">
    <source>
        <dbReference type="Proteomes" id="UP000076502"/>
    </source>
</evidence>
<sequence length="1955" mass="218956">NGRWTSADSRSAFRGYIFTAPKIFLAGEIERGCLSLHNLEPPAVVTLDLLSPSTVKETQVLSTNTTVLKTGVEACLELMVPSTEYTLARLRLIIKIDHQNYKIESEKQIHIQHNSLITFVETDKPVYKPGQDVNIRILMLKHDLKPWRETIPKVWIENPSEVKVAQWTNVNTENGMAQLVFPLSPEQNSGTWKIRVLKKMSQAISTTMFEVKTYVLPRFQVTIKSPGYILADADNVTWTVCAKYSYGKAVKGTLLLKSTPQIPSWKRKLNLPEVNYETKLDSPDGCTDFVVSGSDLGLDCWKVTPNNIVLIVNFTEAGTGVVETTISQTIVMHQALNLEFVPYTPKYFKLGLPYHGKLRVLRQDDTPAPNEKIQVCLQVLRKEELLRVVVECRNFRSSADGFVDFVVPPPHKDILVLSFIATAVHYPTKYYSPDTRWRVFMNQPSAHIDVNPWYSPSDSYLAVARGNQPIVCGEKYSFNVMYTISANSNTNKSISFHYSINSKGDLLIHGHVKHKPSRDTVLNYSEFRNLLGATDSAANKTEQSSVVHRFPLSVKVTPSMAPVSELLLYYVQADGEVITASYTIEVGHCFGNKVKSAWHTDVQTPGASTQYHVEAAPWSLCGISAVDKSTRFLAGSKKNLLDASQTFDELKRFHSISEHDSSWNYCKMTGSTGPRMEEIAHLPSPFWNMQKKNKVILEKRKRHLPIYNIDVNYVDAFQAFLDFGVVVMSDLLQKIRPCETYAKDSIYLKHNYRDRQIKTMDETGKYTIYIFSLIIYTFKSLQPVAVPLINFDSHESVGPEVDYYVDQLPDQTAILRSYFPETWLWELVPTGREGKVTIERTLPHTITDWIGYTTCISPIHGLGIAPPITITAFQPFFLDYTLPYSVKRGEMLHMKVSLFNYMEHRLPVKIKLEEATGLDLHLSLPVASFCVKPRDSVVHEYILRPRVIGEVNITVSASIDPDFVDPCGPETLIFTRDVIVKPILILPEGYPVEVTKSAFVCPKDFSDDSTVVWDLILPENVVPDSSRAYVTIVGDVLGPALENLDKLVRLPIGCGEQNMILFVPNIHVIRYLDAVGIENPALKAKAIKNMEKGYQRELNFRHSDGSYAAFGLRTTNDESSIWLTTFVLKSFVQARGLIHIDEHDLSLTAHWIMKKQLENGCFPVVGRVFHKEMKAGGLLDDNSSSALTAYIFISLIESKVPLWAHVVSKALNCLENGMANTNEDLYTAILTTYALVLVEHPKANSSMQLLMDRATRHNNLLWWEDKSKPSITLSIEMTAYVVLALVKLGGEENMVHALKAVRWMSKQRNSEGGFTSTQDTVLALEALTKYAAAMNSRNTEFSILVTATDVDYLYKMTNDNRMVLNQISLPVLPTIVEIFAEGEGCVLVQSNIKYNVAHATGSDAFDLAVSAHSVAYENECSVQEITVCARYKMADEESNMVLLEIGMISGYAPERTSLYSLLRDPSTKVKRFEEGQDTVTIYFDKLTGQKTCISFKVMRETVVDRLEPANVKLYDYYDQELTVSGSYNFAPTCSSAEPTEEQSTPSVMPEVKLLKNDLSVNKLLLSQETFQDNKPIEKSSKSMATEDASDSSTTNNRNNEANSKSTSSRGPDLRSKVQDDAANRRDKLRDKIEEALITGMRPKTDNVPFVENSNLKINEDDLDAVSHIRTTNDSGKVDHSSTPQVESGSGLTPDESDGNRNLSFDTVDANVGTSDNIENPSTVFAKEIEDSEFSGNPFFVVVSHELETPEGVEGPVPVYVKPDTFDYKAETTVSTNTLPDSALTPPVENENTSQGEFDNQTKYTTHSDTQISSPTRVKQYCPTCSDKLPSDFSDVYCSAYSAVKVAIRRLRKARLLLDLNASREVRRLRATIEFTMDPSCSCFPLDSPGSLALIVNKDNDFLASGDHKQTLNNSFNIYGLPIVTGVPPEITEARRLSCSYQEEDRSRLTDPPVGG</sequence>
<dbReference type="FunFam" id="2.60.40.1930:FF:000001">
    <property type="entry name" value="CD109 isoform 3"/>
    <property type="match status" value="1"/>
</dbReference>
<comment type="subunit">
    <text evidence="11">Heterodimer of a TEP1-N chain and an TEP1-C chain non-covalently linked. Forms a complex composed of TEP1-N and TEP1-C heterodimer, LRIM1 and APL1C; the interaction stabilizes TEP1-N and TEP1-C heterodimer, prevents its binding to tissues while circulating in the hemolymph and protects the thioester bond from hydrolysis. Mature TEP1 and to a lesser extent full-length TEP1 interact with SPCLIP1; the interaction is induced by microbial infection.</text>
</comment>
<dbReference type="InterPro" id="IPR047565">
    <property type="entry name" value="Alpha-macroglob_thiol-ester_cl"/>
</dbReference>
<feature type="domain" description="Alpha-2-macroglobulin bait region" evidence="14">
    <location>
        <begin position="461"/>
        <end position="633"/>
    </location>
</feature>
<dbReference type="InterPro" id="IPR011625">
    <property type="entry name" value="A2M_N_BRD"/>
</dbReference>
<feature type="region of interest" description="Disordered" evidence="13">
    <location>
        <begin position="1670"/>
        <end position="1701"/>
    </location>
</feature>
<dbReference type="SUPFAM" id="SSF49410">
    <property type="entry name" value="Alpha-macroglobulin receptor domain"/>
    <property type="match status" value="1"/>
</dbReference>
<dbReference type="GO" id="GO:0002376">
    <property type="term" value="P:immune system process"/>
    <property type="evidence" value="ECO:0007669"/>
    <property type="project" value="UniProtKB-KW"/>
</dbReference>
<evidence type="ECO:0000256" key="9">
    <source>
        <dbReference type="ARBA" id="ARBA00023180"/>
    </source>
</evidence>
<dbReference type="Pfam" id="PF00207">
    <property type="entry name" value="A2M"/>
    <property type="match status" value="1"/>
</dbReference>
<dbReference type="Gene3D" id="2.60.40.1940">
    <property type="match status" value="1"/>
</dbReference>
<dbReference type="Pfam" id="PF17789">
    <property type="entry name" value="MG4"/>
    <property type="match status" value="1"/>
</dbReference>
<proteinExistence type="inferred from homology"/>
<comment type="similarity">
    <text evidence="2">Belongs to the protease inhibitor I39 (alpha-2-macroglobulin) family.</text>
</comment>
<dbReference type="InterPro" id="IPR040839">
    <property type="entry name" value="MG4"/>
</dbReference>
<dbReference type="Proteomes" id="UP000076502">
    <property type="component" value="Unassembled WGS sequence"/>
</dbReference>
<evidence type="ECO:0000259" key="14">
    <source>
        <dbReference type="SMART" id="SM01359"/>
    </source>
</evidence>
<evidence type="ECO:0000256" key="1">
    <source>
        <dbReference type="ARBA" id="ARBA00004613"/>
    </source>
</evidence>
<dbReference type="InterPro" id="IPR011626">
    <property type="entry name" value="Alpha-macroglobulin_TED"/>
</dbReference>
<dbReference type="SMART" id="SM01419">
    <property type="entry name" value="Thiol-ester_cl"/>
    <property type="match status" value="1"/>
</dbReference>
<dbReference type="InterPro" id="IPR013783">
    <property type="entry name" value="Ig-like_fold"/>
</dbReference>
<evidence type="ECO:0000256" key="2">
    <source>
        <dbReference type="ARBA" id="ARBA00010952"/>
    </source>
</evidence>
<dbReference type="InterPro" id="IPR009048">
    <property type="entry name" value="A-macroglobulin_rcpt-bd"/>
</dbReference>
<accession>A0A154PJS4</accession>
<keyword evidence="7" id="KW-0722">Serine protease inhibitor</keyword>